<dbReference type="EMBL" id="JPVN01000017">
    <property type="protein sequence ID" value="KGR77622.1"/>
    <property type="molecule type" value="Genomic_DNA"/>
</dbReference>
<dbReference type="OrthoDB" id="9776801at2"/>
<accession>A0A0A3IS17</accession>
<keyword evidence="4" id="KW-1185">Reference proteome</keyword>
<dbReference type="PROSITE" id="PS51257">
    <property type="entry name" value="PROKAR_LIPOPROTEIN"/>
    <property type="match status" value="1"/>
</dbReference>
<feature type="chain" id="PRO_5038375167" description="C4-dicarboxylate ABC transporter substrate-binding protein" evidence="2">
    <location>
        <begin position="19"/>
        <end position="337"/>
    </location>
</feature>
<dbReference type="Proteomes" id="UP000030416">
    <property type="component" value="Unassembled WGS sequence"/>
</dbReference>
<dbReference type="STRING" id="1384049.CD29_14310"/>
<evidence type="ECO:0008006" key="5">
    <source>
        <dbReference type="Google" id="ProtNLM"/>
    </source>
</evidence>
<dbReference type="GO" id="GO:0055085">
    <property type="term" value="P:transmembrane transport"/>
    <property type="evidence" value="ECO:0007669"/>
    <property type="project" value="InterPro"/>
</dbReference>
<dbReference type="AlphaFoldDB" id="A0A0A3IS17"/>
<dbReference type="NCBIfam" id="NF037995">
    <property type="entry name" value="TRAP_S1"/>
    <property type="match status" value="1"/>
</dbReference>
<dbReference type="RefSeq" id="WP_036187978.1">
    <property type="nucleotide sequence ID" value="NZ_AVDA01000017.1"/>
</dbReference>
<evidence type="ECO:0000256" key="2">
    <source>
        <dbReference type="SAM" id="SignalP"/>
    </source>
</evidence>
<dbReference type="Gene3D" id="3.40.190.170">
    <property type="entry name" value="Bacterial extracellular solute-binding protein, family 7"/>
    <property type="match status" value="1"/>
</dbReference>
<name>A0A0A3IS17_9BACL</name>
<evidence type="ECO:0000256" key="1">
    <source>
        <dbReference type="ARBA" id="ARBA00022729"/>
    </source>
</evidence>
<feature type="signal peptide" evidence="2">
    <location>
        <begin position="1"/>
        <end position="18"/>
    </location>
</feature>
<dbReference type="InterPro" id="IPR038404">
    <property type="entry name" value="TRAP_DctP_sf"/>
</dbReference>
<dbReference type="PANTHER" id="PTHR33376:SF4">
    <property type="entry name" value="SIALIC ACID-BINDING PERIPLASMIC PROTEIN SIAP"/>
    <property type="match status" value="1"/>
</dbReference>
<comment type="caution">
    <text evidence="3">The sequence shown here is derived from an EMBL/GenBank/DDBJ whole genome shotgun (WGS) entry which is preliminary data.</text>
</comment>
<keyword evidence="1 2" id="KW-0732">Signal</keyword>
<reference evidence="3 4" key="1">
    <citation type="submission" date="2014-02" db="EMBL/GenBank/DDBJ databases">
        <title>Draft genome sequence of Lysinibacillus manganicus DSM 26584T.</title>
        <authorList>
            <person name="Zhang F."/>
            <person name="Wang G."/>
            <person name="Zhang L."/>
        </authorList>
    </citation>
    <scope>NUCLEOTIDE SEQUENCE [LARGE SCALE GENOMIC DNA]</scope>
    <source>
        <strain evidence="3 4">DSM 26584</strain>
    </source>
</reference>
<dbReference type="PANTHER" id="PTHR33376">
    <property type="match status" value="1"/>
</dbReference>
<dbReference type="CDD" id="cd13603">
    <property type="entry name" value="PBP2_TRAP_Siap_TeaA_like"/>
    <property type="match status" value="1"/>
</dbReference>
<protein>
    <recommendedName>
        <fullName evidence="5">C4-dicarboxylate ABC transporter substrate-binding protein</fullName>
    </recommendedName>
</protein>
<evidence type="ECO:0000313" key="3">
    <source>
        <dbReference type="EMBL" id="KGR77622.1"/>
    </source>
</evidence>
<organism evidence="3 4">
    <name type="scientific">Ureibacillus manganicus DSM 26584</name>
    <dbReference type="NCBI Taxonomy" id="1384049"/>
    <lineage>
        <taxon>Bacteria</taxon>
        <taxon>Bacillati</taxon>
        <taxon>Bacillota</taxon>
        <taxon>Bacilli</taxon>
        <taxon>Bacillales</taxon>
        <taxon>Caryophanaceae</taxon>
        <taxon>Ureibacillus</taxon>
    </lineage>
</organism>
<dbReference type="InterPro" id="IPR018389">
    <property type="entry name" value="DctP_fam"/>
</dbReference>
<dbReference type="eggNOG" id="COG1638">
    <property type="taxonomic scope" value="Bacteria"/>
</dbReference>
<proteinExistence type="predicted"/>
<dbReference type="Pfam" id="PF03480">
    <property type="entry name" value="DctP"/>
    <property type="match status" value="1"/>
</dbReference>
<sequence>MKKIILSVLLFTALFVLAACGSSSNGGSGSSSDKIVLKFGHHLSENHTLGKQATLFAEKIAEKTDGRITVDVYANGQIGDQRDLIEGLKIGTVDMSLGDTAVVSNYYTPLGILDLPQMFDSMEEGMEIVSGELGDVFKKEIEEQIGIKTLVIEPVGYRFTVLGKDKKVSSLDDFNGLKLRTLESPQIVGTFKELGVQTVALPTGEALSAMETGVVDGLESNAEFLSTINIWDLGKYIVETNHNLTFETINISTATWAKLSAEDQKLVLETLDESVDAYFQDSLAANVSARELMEEKGMETLDIDVSRMDPISEKVTEGYVKDNKLEKYHEIIKKAKE</sequence>
<gene>
    <name evidence="3" type="ORF">CD29_14310</name>
</gene>
<evidence type="ECO:0000313" key="4">
    <source>
        <dbReference type="Proteomes" id="UP000030416"/>
    </source>
</evidence>